<dbReference type="EMBL" id="SNZP01000007">
    <property type="protein sequence ID" value="TDR79683.1"/>
    <property type="molecule type" value="Genomic_DNA"/>
</dbReference>
<organism evidence="2 3">
    <name type="scientific">Paludibacterium purpuratum</name>
    <dbReference type="NCBI Taxonomy" id="1144873"/>
    <lineage>
        <taxon>Bacteria</taxon>
        <taxon>Pseudomonadati</taxon>
        <taxon>Pseudomonadota</taxon>
        <taxon>Betaproteobacteria</taxon>
        <taxon>Neisseriales</taxon>
        <taxon>Chromobacteriaceae</taxon>
        <taxon>Paludibacterium</taxon>
    </lineage>
</organism>
<gene>
    <name evidence="2" type="ORF">DFP86_10747</name>
</gene>
<dbReference type="RefSeq" id="WP_133680618.1">
    <property type="nucleotide sequence ID" value="NZ_SNZP01000007.1"/>
</dbReference>
<protein>
    <submittedName>
        <fullName evidence="2">Uncharacterized protein</fullName>
    </submittedName>
</protein>
<reference evidence="2 3" key="1">
    <citation type="submission" date="2019-03" db="EMBL/GenBank/DDBJ databases">
        <title>Genomic Encyclopedia of Type Strains, Phase III (KMG-III): the genomes of soil and plant-associated and newly described type strains.</title>
        <authorList>
            <person name="Whitman W."/>
        </authorList>
    </citation>
    <scope>NUCLEOTIDE SEQUENCE [LARGE SCALE GENOMIC DNA]</scope>
    <source>
        <strain evidence="2 3">CECT 8976</strain>
    </source>
</reference>
<sequence>MRIPDAKKYLIILALETMLAATLWWANPAGGRELSPRNPCLANVVIARGQAAPGRVGGHLMVFPAGSQWIFNLSWKANGALHVLHRQIDARFQDLGMGRFQYVTRSVSRYRDDTDDDVATLFPMLQPGASGSMTFTPIADGLFNAQVNEDFQFYCSEQ</sequence>
<feature type="transmembrane region" description="Helical" evidence="1">
    <location>
        <begin position="9"/>
        <end position="26"/>
    </location>
</feature>
<accession>A0A4R7B5K8</accession>
<dbReference type="AlphaFoldDB" id="A0A4R7B5K8"/>
<dbReference type="Proteomes" id="UP000295611">
    <property type="component" value="Unassembled WGS sequence"/>
</dbReference>
<keyword evidence="1" id="KW-0812">Transmembrane</keyword>
<comment type="caution">
    <text evidence="2">The sequence shown here is derived from an EMBL/GenBank/DDBJ whole genome shotgun (WGS) entry which is preliminary data.</text>
</comment>
<keyword evidence="1" id="KW-1133">Transmembrane helix</keyword>
<evidence type="ECO:0000313" key="3">
    <source>
        <dbReference type="Proteomes" id="UP000295611"/>
    </source>
</evidence>
<evidence type="ECO:0000313" key="2">
    <source>
        <dbReference type="EMBL" id="TDR79683.1"/>
    </source>
</evidence>
<proteinExistence type="predicted"/>
<keyword evidence="1" id="KW-0472">Membrane</keyword>
<name>A0A4R7B5K8_9NEIS</name>
<keyword evidence="3" id="KW-1185">Reference proteome</keyword>
<evidence type="ECO:0000256" key="1">
    <source>
        <dbReference type="SAM" id="Phobius"/>
    </source>
</evidence>